<comment type="caution">
    <text evidence="1">The sequence shown here is derived from an EMBL/GenBank/DDBJ whole genome shotgun (WGS) entry which is preliminary data.</text>
</comment>
<organism evidence="1 2">
    <name type="scientific">Leishmania orientalis</name>
    <dbReference type="NCBI Taxonomy" id="2249476"/>
    <lineage>
        <taxon>Eukaryota</taxon>
        <taxon>Discoba</taxon>
        <taxon>Euglenozoa</taxon>
        <taxon>Kinetoplastea</taxon>
        <taxon>Metakinetoplastina</taxon>
        <taxon>Trypanosomatida</taxon>
        <taxon>Trypanosomatidae</taxon>
        <taxon>Leishmaniinae</taxon>
        <taxon>Leishmania</taxon>
    </lineage>
</organism>
<evidence type="ECO:0000313" key="1">
    <source>
        <dbReference type="EMBL" id="KAG5465084.1"/>
    </source>
</evidence>
<proteinExistence type="predicted"/>
<accession>A0A836G498</accession>
<protein>
    <submittedName>
        <fullName evidence="1">Uncharacterized protein</fullName>
    </submittedName>
</protein>
<reference evidence="2" key="1">
    <citation type="journal article" date="2021" name="Microbiol. Resour. Announc.">
        <title>LGAAP: Leishmaniinae Genome Assembly and Annotation Pipeline.</title>
        <authorList>
            <person name="Almutairi H."/>
            <person name="Urbaniak M.D."/>
            <person name="Bates M.D."/>
            <person name="Jariyapan N."/>
            <person name="Kwakye-Nuako G."/>
            <person name="Thomaz-Soccol V."/>
            <person name="Al-Salem W.S."/>
            <person name="Dillon R.J."/>
            <person name="Bates P.A."/>
            <person name="Gatherer D."/>
        </authorList>
    </citation>
    <scope>NUCLEOTIDE SEQUENCE [LARGE SCALE GENOMIC DNA]</scope>
</reference>
<dbReference type="AlphaFoldDB" id="A0A836G498"/>
<dbReference type="KEGG" id="loi:92356548"/>
<evidence type="ECO:0000313" key="2">
    <source>
        <dbReference type="Proteomes" id="UP000674143"/>
    </source>
</evidence>
<name>A0A836G498_9TRYP</name>
<sequence>MSSMMSFLRDPVPVNRTLVSVILLLTLPLLLDLTQLPDSLAAQEYIFSLLTPCDGLGLCNVCGEVLEMVDLVQRRLVNPFRDRLTLSSADWDLQTLQSYQRCLREPLLRGCETLVHRVRTKQTEFARRILEQVAGDRRFRQKWGSFGENYVVRNAAQLTRYILQAQERSLAGMHDMRKEEGAAQSIIYESSTLSLAGDPEIESLVTRVWFLRRDVSFLHHDFCYPFCEGKLSVTGRIRLALARFYVRHAIKARLILLRQHHRGTIVVAELIMIGFAFCVERLMRPGLSGGGTAARRITRLRGGTARSRSFSSGFVSGAHGGEGAAAGSSGGGGGGSGKYHCRPGRRRRWVVVV</sequence>
<gene>
    <name evidence="1" type="ORF">LSCM4_00536</name>
</gene>
<reference evidence="2" key="2">
    <citation type="journal article" date="2021" name="Sci. Data">
        <title>Chromosome-scale genome sequencing, assembly and annotation of six genomes from subfamily Leishmaniinae.</title>
        <authorList>
            <person name="Almutairi H."/>
            <person name="Urbaniak M.D."/>
            <person name="Bates M.D."/>
            <person name="Jariyapan N."/>
            <person name="Kwakye-Nuako G."/>
            <person name="Thomaz Soccol V."/>
            <person name="Al-Salem W.S."/>
            <person name="Dillon R.J."/>
            <person name="Bates P.A."/>
            <person name="Gatherer D."/>
        </authorList>
    </citation>
    <scope>NUCLEOTIDE SEQUENCE [LARGE SCALE GENOMIC DNA]</scope>
</reference>
<dbReference type="GeneID" id="92356548"/>
<dbReference type="Proteomes" id="UP000674143">
    <property type="component" value="Unassembled WGS sequence"/>
</dbReference>
<keyword evidence="2" id="KW-1185">Reference proteome</keyword>
<dbReference type="EMBL" id="JAFHLR010000036">
    <property type="protein sequence ID" value="KAG5465084.1"/>
    <property type="molecule type" value="Genomic_DNA"/>
</dbReference>
<dbReference type="RefSeq" id="XP_067058715.1">
    <property type="nucleotide sequence ID" value="XM_067202614.1"/>
</dbReference>